<dbReference type="RefSeq" id="WP_139242098.1">
    <property type="nucleotide sequence ID" value="NZ_FQYP01000014.1"/>
</dbReference>
<reference evidence="2" key="1">
    <citation type="submission" date="2016-11" db="EMBL/GenBank/DDBJ databases">
        <authorList>
            <person name="Varghese N."/>
            <person name="Submissions S."/>
        </authorList>
    </citation>
    <scope>NUCLEOTIDE SEQUENCE [LARGE SCALE GENOMIC DNA]</scope>
    <source>
        <strain evidence="2">DSM 22623</strain>
    </source>
</reference>
<dbReference type="Proteomes" id="UP000184432">
    <property type="component" value="Unassembled WGS sequence"/>
</dbReference>
<evidence type="ECO:0000313" key="1">
    <source>
        <dbReference type="EMBL" id="SHJ67613.1"/>
    </source>
</evidence>
<accession>A0A1M6L8X1</accession>
<dbReference type="STRING" id="570521.SAMN04488508_11458"/>
<protein>
    <submittedName>
        <fullName evidence="1">Uncharacterized protein</fullName>
    </submittedName>
</protein>
<evidence type="ECO:0000313" key="2">
    <source>
        <dbReference type="Proteomes" id="UP000184432"/>
    </source>
</evidence>
<sequence>MGLFICEKHGRSSIVQMSRNLHQSYLTDSKDDVVMAIFRVEALNEDLVHYFSKSDDITNFINAMHLESFEKEFSKISSDPVACVRCFQDYVKENDIEVNKQVLLVKNTDSTNL</sequence>
<gene>
    <name evidence="1" type="ORF">SAMN04488508_11458</name>
</gene>
<keyword evidence="2" id="KW-1185">Reference proteome</keyword>
<proteinExistence type="predicted"/>
<dbReference type="AlphaFoldDB" id="A0A1M6L8X1"/>
<dbReference type="EMBL" id="FQYP01000014">
    <property type="protein sequence ID" value="SHJ67613.1"/>
    <property type="molecule type" value="Genomic_DNA"/>
</dbReference>
<organism evidence="1 2">
    <name type="scientific">Aquimarina spongiae</name>
    <dbReference type="NCBI Taxonomy" id="570521"/>
    <lineage>
        <taxon>Bacteria</taxon>
        <taxon>Pseudomonadati</taxon>
        <taxon>Bacteroidota</taxon>
        <taxon>Flavobacteriia</taxon>
        <taxon>Flavobacteriales</taxon>
        <taxon>Flavobacteriaceae</taxon>
        <taxon>Aquimarina</taxon>
    </lineage>
</organism>
<name>A0A1M6L8X1_9FLAO</name>